<feature type="region of interest" description="Disordered" evidence="1">
    <location>
        <begin position="33"/>
        <end position="59"/>
    </location>
</feature>
<accession>A0AAD6GA01</accession>
<comment type="caution">
    <text evidence="2">The sequence shown here is derived from an EMBL/GenBank/DDBJ whole genome shotgun (WGS) entry which is preliminary data.</text>
</comment>
<reference evidence="2 3" key="1">
    <citation type="journal article" date="2023" name="IMA Fungus">
        <title>Comparative genomic study of the Penicillium genus elucidates a diverse pangenome and 15 lateral gene transfer events.</title>
        <authorList>
            <person name="Petersen C."/>
            <person name="Sorensen T."/>
            <person name="Nielsen M.R."/>
            <person name="Sondergaard T.E."/>
            <person name="Sorensen J.L."/>
            <person name="Fitzpatrick D.A."/>
            <person name="Frisvad J.C."/>
            <person name="Nielsen K.L."/>
        </authorList>
    </citation>
    <scope>NUCLEOTIDE SEQUENCE [LARGE SCALE GENOMIC DNA]</scope>
    <source>
        <strain evidence="2 3">IBT 35679</strain>
    </source>
</reference>
<gene>
    <name evidence="2" type="ORF">N7494_011833</name>
</gene>
<dbReference type="Proteomes" id="UP001220324">
    <property type="component" value="Unassembled WGS sequence"/>
</dbReference>
<keyword evidence="3" id="KW-1185">Reference proteome</keyword>
<dbReference type="AlphaFoldDB" id="A0AAD6GA01"/>
<sequence>MYEYRAVDLAVDSALAAKAGAFATAFEYTDEQATTPTAASRLRGRGSISQQSDRFTKSP</sequence>
<evidence type="ECO:0000256" key="1">
    <source>
        <dbReference type="SAM" id="MobiDB-lite"/>
    </source>
</evidence>
<organism evidence="2 3">
    <name type="scientific">Penicillium frequentans</name>
    <dbReference type="NCBI Taxonomy" id="3151616"/>
    <lineage>
        <taxon>Eukaryota</taxon>
        <taxon>Fungi</taxon>
        <taxon>Dikarya</taxon>
        <taxon>Ascomycota</taxon>
        <taxon>Pezizomycotina</taxon>
        <taxon>Eurotiomycetes</taxon>
        <taxon>Eurotiomycetidae</taxon>
        <taxon>Eurotiales</taxon>
        <taxon>Aspergillaceae</taxon>
        <taxon>Penicillium</taxon>
    </lineage>
</organism>
<protein>
    <submittedName>
        <fullName evidence="2">Uncharacterized protein</fullName>
    </submittedName>
</protein>
<dbReference type="EMBL" id="JAQIZZ010000008">
    <property type="protein sequence ID" value="KAJ5525183.1"/>
    <property type="molecule type" value="Genomic_DNA"/>
</dbReference>
<proteinExistence type="predicted"/>
<evidence type="ECO:0000313" key="3">
    <source>
        <dbReference type="Proteomes" id="UP001220324"/>
    </source>
</evidence>
<name>A0AAD6GA01_9EURO</name>
<evidence type="ECO:0000313" key="2">
    <source>
        <dbReference type="EMBL" id="KAJ5525183.1"/>
    </source>
</evidence>